<proteinExistence type="predicted"/>
<dbReference type="GO" id="GO:0006313">
    <property type="term" value="P:DNA transposition"/>
    <property type="evidence" value="ECO:0007669"/>
    <property type="project" value="InterPro"/>
</dbReference>
<reference evidence="1 2" key="1">
    <citation type="submission" date="2018-05" db="EMBL/GenBank/DDBJ databases">
        <title>Genomic Encyclopedia of Type Strains, Phase IV (KMG-IV): sequencing the most valuable type-strain genomes for metagenomic binning, comparative biology and taxonomic classification.</title>
        <authorList>
            <person name="Goeker M."/>
        </authorList>
    </citation>
    <scope>NUCLEOTIDE SEQUENCE [LARGE SCALE GENOMIC DNA]</scope>
    <source>
        <strain evidence="1 2">DSM 7229</strain>
    </source>
</reference>
<organism evidence="1 2">
    <name type="scientific">Psychrobacter immobilis</name>
    <dbReference type="NCBI Taxonomy" id="498"/>
    <lineage>
        <taxon>Bacteria</taxon>
        <taxon>Pseudomonadati</taxon>
        <taxon>Pseudomonadota</taxon>
        <taxon>Gammaproteobacteria</taxon>
        <taxon>Moraxellales</taxon>
        <taxon>Moraxellaceae</taxon>
        <taxon>Psychrobacter</taxon>
    </lineage>
</organism>
<protein>
    <submittedName>
        <fullName evidence="1">IS1 family transposase</fullName>
    </submittedName>
</protein>
<name>A0A2V1ZX76_PSYIM</name>
<dbReference type="Pfam" id="PF03400">
    <property type="entry name" value="DDE_Tnp_IS1"/>
    <property type="match status" value="1"/>
</dbReference>
<evidence type="ECO:0000313" key="2">
    <source>
        <dbReference type="Proteomes" id="UP000245655"/>
    </source>
</evidence>
<gene>
    <name evidence="1" type="ORF">C8D84_11476</name>
</gene>
<keyword evidence="2" id="KW-1185">Reference proteome</keyword>
<dbReference type="GO" id="GO:0004803">
    <property type="term" value="F:transposase activity"/>
    <property type="evidence" value="ECO:0007669"/>
    <property type="project" value="InterPro"/>
</dbReference>
<comment type="caution">
    <text evidence="1">The sequence shown here is derived from an EMBL/GenBank/DDBJ whole genome shotgun (WGS) entry which is preliminary data.</text>
</comment>
<dbReference type="PANTHER" id="PTHR33293:SF2">
    <property type="entry name" value="TRANSPOSASE"/>
    <property type="match status" value="1"/>
</dbReference>
<dbReference type="EMBL" id="QGGM01000014">
    <property type="protein sequence ID" value="PWK07836.1"/>
    <property type="molecule type" value="Genomic_DNA"/>
</dbReference>
<dbReference type="GO" id="GO:0003677">
    <property type="term" value="F:DNA binding"/>
    <property type="evidence" value="ECO:0007669"/>
    <property type="project" value="InterPro"/>
</dbReference>
<dbReference type="InterPro" id="IPR051354">
    <property type="entry name" value="Transposase_27_IS1"/>
</dbReference>
<dbReference type="NCBIfam" id="NF033558">
    <property type="entry name" value="transpos_IS1"/>
    <property type="match status" value="1"/>
</dbReference>
<evidence type="ECO:0000313" key="1">
    <source>
        <dbReference type="EMBL" id="PWK07836.1"/>
    </source>
</evidence>
<dbReference type="RefSeq" id="WP_109592153.1">
    <property type="nucleotide sequence ID" value="NZ_CAJGZY010000009.1"/>
</dbReference>
<dbReference type="PANTHER" id="PTHR33293">
    <property type="entry name" value="INSERTION ELEMENT IS1 1 PROTEIN INSB-RELATED"/>
    <property type="match status" value="1"/>
</dbReference>
<dbReference type="Proteomes" id="UP000245655">
    <property type="component" value="Unassembled WGS sequence"/>
</dbReference>
<dbReference type="GeneID" id="60255981"/>
<accession>A0A2V1ZX76</accession>
<sequence>MKTQIQINCPDCHSPSFSIHGKKSYGKQNYQCKDCKRQFIGDHALTYNGCHSRIEDKIRLMTVRGCGVRDIAIIASVSIGKVLSTIGSSVYKIAPKKRYYERLEVDEFWTYVYRKKRKVWLIYAYDRATNEIVAYVWGKRDLKTAKKLRARLKQLKVSYGSISMDNWDSFITAFKPDKKQIGKQHTVGIEGNNCRLRHRLRRAVRKTCCFSKKFDNHFKVFDLVFFYVNDPCRQIRIHKLGRF</sequence>
<dbReference type="InterPro" id="IPR005063">
    <property type="entry name" value="Transposase_27"/>
</dbReference>
<dbReference type="AlphaFoldDB" id="A0A2V1ZX76"/>